<evidence type="ECO:0000313" key="2">
    <source>
        <dbReference type="Proteomes" id="UP000268007"/>
    </source>
</evidence>
<dbReference type="Pfam" id="PF18616">
    <property type="entry name" value="CdiI_3"/>
    <property type="match status" value="1"/>
</dbReference>
<proteinExistence type="predicted"/>
<name>A0A495IYA5_9SPHI</name>
<dbReference type="RefSeq" id="WP_162847005.1">
    <property type="nucleotide sequence ID" value="NZ_RBKU01000001.1"/>
</dbReference>
<protein>
    <submittedName>
        <fullName evidence="1">Uncharacterized protein</fullName>
    </submittedName>
</protein>
<organism evidence="1 2">
    <name type="scientific">Mucilaginibacter gracilis</name>
    <dbReference type="NCBI Taxonomy" id="423350"/>
    <lineage>
        <taxon>Bacteria</taxon>
        <taxon>Pseudomonadati</taxon>
        <taxon>Bacteroidota</taxon>
        <taxon>Sphingobacteriia</taxon>
        <taxon>Sphingobacteriales</taxon>
        <taxon>Sphingobacteriaceae</taxon>
        <taxon>Mucilaginibacter</taxon>
    </lineage>
</organism>
<keyword evidence="2" id="KW-1185">Reference proteome</keyword>
<sequence length="122" mass="14080">MRRPWGNSIEASTSLIKRCIDLSRIPISDFSVEDLRLMIGQQEGLRYLIPVAIEILSYDLFAEGDFYPGDLLNSVLDVDFEFWKKNKVLWQQVNQLILGKEEELRKERISASKFSLSGSPKE</sequence>
<dbReference type="AlphaFoldDB" id="A0A495IYA5"/>
<dbReference type="EMBL" id="RBKU01000001">
    <property type="protein sequence ID" value="RKR81542.1"/>
    <property type="molecule type" value="Genomic_DNA"/>
</dbReference>
<comment type="caution">
    <text evidence="1">The sequence shown here is derived from an EMBL/GenBank/DDBJ whole genome shotgun (WGS) entry which is preliminary data.</text>
</comment>
<evidence type="ECO:0000313" key="1">
    <source>
        <dbReference type="EMBL" id="RKR81542.1"/>
    </source>
</evidence>
<reference evidence="1 2" key="1">
    <citation type="submission" date="2018-10" db="EMBL/GenBank/DDBJ databases">
        <title>Genomic Encyclopedia of Archaeal and Bacterial Type Strains, Phase II (KMG-II): from individual species to whole genera.</title>
        <authorList>
            <person name="Goeker M."/>
        </authorList>
    </citation>
    <scope>NUCLEOTIDE SEQUENCE [LARGE SCALE GENOMIC DNA]</scope>
    <source>
        <strain evidence="1 2">DSM 18602</strain>
    </source>
</reference>
<accession>A0A495IYA5</accession>
<dbReference type="Proteomes" id="UP000268007">
    <property type="component" value="Unassembled WGS sequence"/>
</dbReference>
<gene>
    <name evidence="1" type="ORF">BDD43_1689</name>
</gene>
<dbReference type="CDD" id="cd20691">
    <property type="entry name" value="CdiI_EC536-like"/>
    <property type="match status" value="1"/>
</dbReference>
<dbReference type="InterPro" id="IPR040547">
    <property type="entry name" value="CdiI"/>
</dbReference>